<accession>A0ABR4KTZ8</accession>
<feature type="transmembrane region" description="Helical" evidence="7">
    <location>
        <begin position="48"/>
        <end position="71"/>
    </location>
</feature>
<comment type="caution">
    <text evidence="8">The sequence shown here is derived from an EMBL/GenBank/DDBJ whole genome shotgun (WGS) entry which is preliminary data.</text>
</comment>
<organism evidence="8 9">
    <name type="scientific">Aspergillus pseudodeflectus</name>
    <dbReference type="NCBI Taxonomy" id="176178"/>
    <lineage>
        <taxon>Eukaryota</taxon>
        <taxon>Fungi</taxon>
        <taxon>Dikarya</taxon>
        <taxon>Ascomycota</taxon>
        <taxon>Pezizomycotina</taxon>
        <taxon>Eurotiomycetes</taxon>
        <taxon>Eurotiomycetidae</taxon>
        <taxon>Eurotiales</taxon>
        <taxon>Aspergillaceae</taxon>
        <taxon>Aspergillus</taxon>
        <taxon>Aspergillus subgen. Nidulantes</taxon>
    </lineage>
</organism>
<feature type="transmembrane region" description="Helical" evidence="7">
    <location>
        <begin position="291"/>
        <end position="314"/>
    </location>
</feature>
<dbReference type="Pfam" id="PF13520">
    <property type="entry name" value="AA_permease_2"/>
    <property type="match status" value="1"/>
</dbReference>
<comment type="subcellular location">
    <subcellularLocation>
        <location evidence="1">Membrane</location>
        <topology evidence="1">Multi-pass membrane protein</topology>
    </subcellularLocation>
</comment>
<feature type="region of interest" description="Disordered" evidence="6">
    <location>
        <begin position="1"/>
        <end position="28"/>
    </location>
</feature>
<keyword evidence="2" id="KW-0813">Transport</keyword>
<protein>
    <submittedName>
        <fullName evidence="8">Amino acid/polyamine transporter I</fullName>
    </submittedName>
</protein>
<feature type="transmembrane region" description="Helical" evidence="7">
    <location>
        <begin position="385"/>
        <end position="406"/>
    </location>
</feature>
<evidence type="ECO:0000256" key="4">
    <source>
        <dbReference type="ARBA" id="ARBA00022989"/>
    </source>
</evidence>
<dbReference type="PIRSF" id="PIRSF006060">
    <property type="entry name" value="AA_transporter"/>
    <property type="match status" value="1"/>
</dbReference>
<evidence type="ECO:0000256" key="2">
    <source>
        <dbReference type="ARBA" id="ARBA00022448"/>
    </source>
</evidence>
<reference evidence="8 9" key="1">
    <citation type="submission" date="2024-07" db="EMBL/GenBank/DDBJ databases">
        <title>Section-level genome sequencing and comparative genomics of Aspergillus sections Usti and Cavernicolus.</title>
        <authorList>
            <consortium name="Lawrence Berkeley National Laboratory"/>
            <person name="Nybo J.L."/>
            <person name="Vesth T.C."/>
            <person name="Theobald S."/>
            <person name="Frisvad J.C."/>
            <person name="Larsen T.O."/>
            <person name="Kjaerboelling I."/>
            <person name="Rothschild-Mancinelli K."/>
            <person name="Lyhne E.K."/>
            <person name="Kogle M.E."/>
            <person name="Barry K."/>
            <person name="Clum A."/>
            <person name="Na H."/>
            <person name="Ledsgaard L."/>
            <person name="Lin J."/>
            <person name="Lipzen A."/>
            <person name="Kuo A."/>
            <person name="Riley R."/>
            <person name="Mondo S."/>
            <person name="LaButti K."/>
            <person name="Haridas S."/>
            <person name="Pangalinan J."/>
            <person name="Salamov A.A."/>
            <person name="Simmons B.A."/>
            <person name="Magnuson J.K."/>
            <person name="Chen J."/>
            <person name="Drula E."/>
            <person name="Henrissat B."/>
            <person name="Wiebenga A."/>
            <person name="Lubbers R.J."/>
            <person name="Gomes A.C."/>
            <person name="Macurrencykelacurrency M.R."/>
            <person name="Stajich J."/>
            <person name="Grigoriev I.V."/>
            <person name="Mortensen U.H."/>
            <person name="De vries R.P."/>
            <person name="Baker S.E."/>
            <person name="Andersen M.R."/>
        </authorList>
    </citation>
    <scope>NUCLEOTIDE SEQUENCE [LARGE SCALE GENOMIC DNA]</scope>
    <source>
        <strain evidence="8 9">CBS 756.74</strain>
    </source>
</reference>
<feature type="transmembrane region" description="Helical" evidence="7">
    <location>
        <begin position="197"/>
        <end position="219"/>
    </location>
</feature>
<name>A0ABR4KTZ8_9EURO</name>
<proteinExistence type="predicted"/>
<evidence type="ECO:0000256" key="5">
    <source>
        <dbReference type="ARBA" id="ARBA00023136"/>
    </source>
</evidence>
<feature type="transmembrane region" description="Helical" evidence="7">
    <location>
        <begin position="481"/>
        <end position="502"/>
    </location>
</feature>
<sequence length="527" mass="58019">MSSSPKMPADAVKLTGDEDCQSSRRSEVDDGTVEQLGYIPVYRRVFRLAANLCMVIALTSPLSAIFVTAYYQITYGGYWGLSWGWIIPSVLVFPEVLAIAELASSMPVNGAFYWWTGALAPPRWSHSTSFITACFNMLSMFTSTASFAYAVASTFSFSLMVTGSDVEWTNARLMGLAMGVVILWSALMGLRLERVVTVYILMTVLTLVQALIFVFGLPITHAVQNRPFASASQVFGEFSTYTDWGPSVAAPYSWFGALWVNSAWMVPVYMAEETQRASIEIPKSLISTYSVTAISGLIVCLISAFCITDIEAAAMDLTGYPLFMLILQHWGQKLSSAFFLSASPIGFLGGSGMLLIYANQVAAFARDGGLPFSERILYVHPRLNIPTYSVAFLAVGTCLFLLLSLSDEASTIIYSLSVVASLITFVIPILFRIFAGNRWVPGRFSLGRWSIPVHVLSLVIQVYLIIMECFPPEKAWTVDTFNYNSVVTIAAGVLSCLLYVVYGRKHYRGLNAEALAAWRRHHGVIDE</sequence>
<dbReference type="GeneID" id="98160047"/>
<feature type="transmembrane region" description="Helical" evidence="7">
    <location>
        <begin position="334"/>
        <end position="357"/>
    </location>
</feature>
<evidence type="ECO:0000256" key="7">
    <source>
        <dbReference type="SAM" id="Phobius"/>
    </source>
</evidence>
<gene>
    <name evidence="8" type="ORF">BJX68DRAFT_264105</name>
</gene>
<dbReference type="Gene3D" id="1.20.1740.10">
    <property type="entry name" value="Amino acid/polyamine transporter I"/>
    <property type="match status" value="1"/>
</dbReference>
<keyword evidence="4 7" id="KW-1133">Transmembrane helix</keyword>
<keyword evidence="9" id="KW-1185">Reference proteome</keyword>
<keyword evidence="5 7" id="KW-0472">Membrane</keyword>
<feature type="transmembrane region" description="Helical" evidence="7">
    <location>
        <begin position="446"/>
        <end position="466"/>
    </location>
</feature>
<dbReference type="InterPro" id="IPR002293">
    <property type="entry name" value="AA/rel_permease1"/>
</dbReference>
<dbReference type="RefSeq" id="XP_070902163.1">
    <property type="nucleotide sequence ID" value="XM_071044883.1"/>
</dbReference>
<feature type="transmembrane region" description="Helical" evidence="7">
    <location>
        <begin position="83"/>
        <end position="103"/>
    </location>
</feature>
<dbReference type="PANTHER" id="PTHR45649:SF26">
    <property type="entry name" value="OS04G0435100 PROTEIN"/>
    <property type="match status" value="1"/>
</dbReference>
<dbReference type="EMBL" id="JBFXLR010000009">
    <property type="protein sequence ID" value="KAL2855756.1"/>
    <property type="molecule type" value="Genomic_DNA"/>
</dbReference>
<dbReference type="Proteomes" id="UP001610444">
    <property type="component" value="Unassembled WGS sequence"/>
</dbReference>
<evidence type="ECO:0000313" key="9">
    <source>
        <dbReference type="Proteomes" id="UP001610444"/>
    </source>
</evidence>
<evidence type="ECO:0000256" key="3">
    <source>
        <dbReference type="ARBA" id="ARBA00022692"/>
    </source>
</evidence>
<feature type="transmembrane region" description="Helical" evidence="7">
    <location>
        <begin position="130"/>
        <end position="151"/>
    </location>
</feature>
<evidence type="ECO:0000256" key="1">
    <source>
        <dbReference type="ARBA" id="ARBA00004141"/>
    </source>
</evidence>
<dbReference type="PANTHER" id="PTHR45649">
    <property type="entry name" value="AMINO-ACID PERMEASE BAT1"/>
    <property type="match status" value="1"/>
</dbReference>
<evidence type="ECO:0000313" key="8">
    <source>
        <dbReference type="EMBL" id="KAL2855756.1"/>
    </source>
</evidence>
<keyword evidence="3 7" id="KW-0812">Transmembrane</keyword>
<evidence type="ECO:0000256" key="6">
    <source>
        <dbReference type="SAM" id="MobiDB-lite"/>
    </source>
</evidence>
<feature type="transmembrane region" description="Helical" evidence="7">
    <location>
        <begin position="412"/>
        <end position="434"/>
    </location>
</feature>
<feature type="transmembrane region" description="Helical" evidence="7">
    <location>
        <begin position="171"/>
        <end position="190"/>
    </location>
</feature>